<evidence type="ECO:0000259" key="2">
    <source>
        <dbReference type="Pfam" id="PF10099"/>
    </source>
</evidence>
<dbReference type="InterPro" id="IPR051474">
    <property type="entry name" value="Anti-sigma-K/W_factor"/>
</dbReference>
<evidence type="ECO:0000313" key="4">
    <source>
        <dbReference type="Proteomes" id="UP001138961"/>
    </source>
</evidence>
<keyword evidence="4" id="KW-1185">Reference proteome</keyword>
<evidence type="ECO:0000256" key="1">
    <source>
        <dbReference type="SAM" id="MobiDB-lite"/>
    </source>
</evidence>
<dbReference type="Proteomes" id="UP001138961">
    <property type="component" value="Unassembled WGS sequence"/>
</dbReference>
<feature type="region of interest" description="Disordered" evidence="1">
    <location>
        <begin position="77"/>
        <end position="96"/>
    </location>
</feature>
<accession>A0ABS8BWG2</accession>
<dbReference type="Pfam" id="PF10099">
    <property type="entry name" value="RskA_C"/>
    <property type="match status" value="1"/>
</dbReference>
<dbReference type="InterPro" id="IPR018764">
    <property type="entry name" value="RskA_C"/>
</dbReference>
<protein>
    <submittedName>
        <fullName evidence="3">Anti-sigma factor</fullName>
    </submittedName>
</protein>
<feature type="domain" description="Anti-sigma K factor RskA C-terminal" evidence="2">
    <location>
        <begin position="101"/>
        <end position="225"/>
    </location>
</feature>
<organism evidence="3 4">
    <name type="scientific">Loktanella gaetbuli</name>
    <dbReference type="NCBI Taxonomy" id="2881335"/>
    <lineage>
        <taxon>Bacteria</taxon>
        <taxon>Pseudomonadati</taxon>
        <taxon>Pseudomonadota</taxon>
        <taxon>Alphaproteobacteria</taxon>
        <taxon>Rhodobacterales</taxon>
        <taxon>Roseobacteraceae</taxon>
        <taxon>Loktanella</taxon>
    </lineage>
</organism>
<evidence type="ECO:0000313" key="3">
    <source>
        <dbReference type="EMBL" id="MCB5200038.1"/>
    </source>
</evidence>
<dbReference type="RefSeq" id="WP_226748652.1">
    <property type="nucleotide sequence ID" value="NZ_JAJATZ010000005.1"/>
</dbReference>
<sequence>MTTLSDDLTLLADDYVLGLLSETEATLIEEIIQRDPELAARVGRLRDQLLPLDLSAVPQPVSPDLIDAVRAQLAAATPAPAPLSSQHPANDPHPPRRFWPAVAAASIVGLGLGFGAGWQTPGPDPVVVAVLLDDAGNPQAVIEDYGNDTAQVRFVADITVPDGQSLQAWTLPSPEIGATSLGVLDGARPAFLDFDDLPNPSGQQLYEVTLEPLGGSPTGRPTGPIIGKGFAALQG</sequence>
<dbReference type="PANTHER" id="PTHR37461">
    <property type="entry name" value="ANTI-SIGMA-K FACTOR RSKA"/>
    <property type="match status" value="1"/>
</dbReference>
<name>A0ABS8BWG2_9RHOB</name>
<gene>
    <name evidence="3" type="ORF">LGQ03_12380</name>
</gene>
<dbReference type="PANTHER" id="PTHR37461:SF1">
    <property type="entry name" value="ANTI-SIGMA-K FACTOR RSKA"/>
    <property type="match status" value="1"/>
</dbReference>
<proteinExistence type="predicted"/>
<dbReference type="EMBL" id="JAJATZ010000005">
    <property type="protein sequence ID" value="MCB5200038.1"/>
    <property type="molecule type" value="Genomic_DNA"/>
</dbReference>
<reference evidence="3" key="1">
    <citation type="submission" date="2021-10" db="EMBL/GenBank/DDBJ databases">
        <title>Loktanella gaetbuli sp. nov., isolated from a tidal flat.</title>
        <authorList>
            <person name="Park S."/>
            <person name="Yoon J.-H."/>
        </authorList>
    </citation>
    <scope>NUCLEOTIDE SEQUENCE</scope>
    <source>
        <strain evidence="3">TSTF-M6</strain>
    </source>
</reference>
<comment type="caution">
    <text evidence="3">The sequence shown here is derived from an EMBL/GenBank/DDBJ whole genome shotgun (WGS) entry which is preliminary data.</text>
</comment>